<dbReference type="PANTHER" id="PTHR11761:SF3">
    <property type="entry name" value="LARGE RIBOSOMAL SUBUNIT PROTEIN UL14M"/>
    <property type="match status" value="1"/>
</dbReference>
<keyword evidence="1 3" id="KW-0689">Ribosomal protein</keyword>
<dbReference type="AlphaFoldDB" id="A0A0T5ZYC6"/>
<dbReference type="CDD" id="cd00337">
    <property type="entry name" value="Ribosomal_uL14"/>
    <property type="match status" value="1"/>
</dbReference>
<dbReference type="GO" id="GO:0003735">
    <property type="term" value="F:structural constituent of ribosome"/>
    <property type="evidence" value="ECO:0007669"/>
    <property type="project" value="InterPro"/>
</dbReference>
<protein>
    <recommendedName>
        <fullName evidence="3">Large ribosomal subunit protein uL14</fullName>
    </recommendedName>
</protein>
<reference evidence="6 7" key="1">
    <citation type="submission" date="2015-05" db="EMBL/GenBank/DDBJ databases">
        <title>Critical biogeochemical functions in the subsurface are associated with bacteria from new phyla and little studied lineages.</title>
        <authorList>
            <person name="Hug L.A."/>
            <person name="Thomas B.C."/>
            <person name="Sharon I."/>
            <person name="Brown C.T."/>
            <person name="Sharma R."/>
            <person name="Hettich R.L."/>
            <person name="Wilkins M.J."/>
            <person name="Williams K.H."/>
            <person name="Singh A."/>
            <person name="Banfield J.F."/>
        </authorList>
    </citation>
    <scope>NUCLEOTIDE SEQUENCE [LARGE SCALE GENOMIC DNA]</scope>
    <source>
        <strain evidence="6">CSP1-7</strain>
    </source>
</reference>
<dbReference type="GO" id="GO:0006412">
    <property type="term" value="P:translation"/>
    <property type="evidence" value="ECO:0007669"/>
    <property type="project" value="UniProtKB-UniRule"/>
</dbReference>
<evidence type="ECO:0000313" key="7">
    <source>
        <dbReference type="Proteomes" id="UP000051297"/>
    </source>
</evidence>
<dbReference type="GO" id="GO:0070180">
    <property type="term" value="F:large ribosomal subunit rRNA binding"/>
    <property type="evidence" value="ECO:0007669"/>
    <property type="project" value="TreeGrafter"/>
</dbReference>
<dbReference type="InterPro" id="IPR036853">
    <property type="entry name" value="Ribosomal_uL14_sf"/>
</dbReference>
<evidence type="ECO:0000256" key="4">
    <source>
        <dbReference type="RuleBase" id="RU003949"/>
    </source>
</evidence>
<keyword evidence="3 5" id="KW-0699">rRNA-binding</keyword>
<comment type="subunit">
    <text evidence="3">Part of the 50S ribosomal subunit. Forms a cluster with proteins L3 and L19. In the 70S ribosome, L14 and L19 interact and together make contacts with the 16S rRNA in bridges B5 and B8.</text>
</comment>
<dbReference type="Pfam" id="PF00238">
    <property type="entry name" value="Ribosomal_L14"/>
    <property type="match status" value="1"/>
</dbReference>
<gene>
    <name evidence="3 6" type="primary">rplN</name>
    <name evidence="6" type="ORF">XU08_C0001G0103</name>
</gene>
<dbReference type="SMART" id="SM01374">
    <property type="entry name" value="Ribosomal_L14"/>
    <property type="match status" value="1"/>
</dbReference>
<organism evidence="6 7">
    <name type="scientific">candidate division WWE3 bacterium CSP1-7</name>
    <dbReference type="NCBI Taxonomy" id="1576480"/>
    <lineage>
        <taxon>Bacteria</taxon>
        <taxon>Katanobacteria</taxon>
    </lineage>
</organism>
<dbReference type="EMBL" id="LDXK01000001">
    <property type="protein sequence ID" value="KRT67694.1"/>
    <property type="molecule type" value="Genomic_DNA"/>
</dbReference>
<proteinExistence type="inferred from homology"/>
<evidence type="ECO:0000256" key="1">
    <source>
        <dbReference type="ARBA" id="ARBA00022980"/>
    </source>
</evidence>
<comment type="similarity">
    <text evidence="3 4">Belongs to the universal ribosomal protein uL14 family.</text>
</comment>
<dbReference type="HAMAP" id="MF_01367">
    <property type="entry name" value="Ribosomal_uL14"/>
    <property type="match status" value="1"/>
</dbReference>
<dbReference type="SUPFAM" id="SSF50193">
    <property type="entry name" value="Ribosomal protein L14"/>
    <property type="match status" value="1"/>
</dbReference>
<sequence>MIQRETMLVAADNSGAKKLRVIGIPRRGSSRIAYLGDTVSVAIRGADPNGAVKDHGIERAVVVRTRKEVRRPDGSYIRFDDNAGVVIDNQGNPKGSRVFGPIAREVRERGFKKIASLATEVF</sequence>
<name>A0A0T5ZYC6_UNCKA</name>
<dbReference type="NCBIfam" id="TIGR01067">
    <property type="entry name" value="rplN_bact"/>
    <property type="match status" value="1"/>
</dbReference>
<comment type="caution">
    <text evidence="6">The sequence shown here is derived from an EMBL/GenBank/DDBJ whole genome shotgun (WGS) entry which is preliminary data.</text>
</comment>
<keyword evidence="3 5" id="KW-0694">RNA-binding</keyword>
<keyword evidence="2 3" id="KW-0687">Ribonucleoprotein</keyword>
<evidence type="ECO:0000256" key="3">
    <source>
        <dbReference type="HAMAP-Rule" id="MF_01367"/>
    </source>
</evidence>
<evidence type="ECO:0000313" key="6">
    <source>
        <dbReference type="EMBL" id="KRT67694.1"/>
    </source>
</evidence>
<dbReference type="InterPro" id="IPR005745">
    <property type="entry name" value="Ribosomal_uL14_bac-type"/>
</dbReference>
<dbReference type="InterPro" id="IPR000218">
    <property type="entry name" value="Ribosomal_uL14"/>
</dbReference>
<evidence type="ECO:0000256" key="5">
    <source>
        <dbReference type="RuleBase" id="RU003950"/>
    </source>
</evidence>
<dbReference type="PATRIC" id="fig|1576480.3.peg.104"/>
<dbReference type="Proteomes" id="UP000051297">
    <property type="component" value="Unassembled WGS sequence"/>
</dbReference>
<accession>A0A0T5ZYC6</accession>
<dbReference type="Gene3D" id="2.40.150.20">
    <property type="entry name" value="Ribosomal protein L14"/>
    <property type="match status" value="1"/>
</dbReference>
<dbReference type="InterPro" id="IPR019972">
    <property type="entry name" value="Ribosomal_uL14_CS"/>
</dbReference>
<dbReference type="STRING" id="1576480.XU08_C0001G0103"/>
<dbReference type="GO" id="GO:0022625">
    <property type="term" value="C:cytosolic large ribosomal subunit"/>
    <property type="evidence" value="ECO:0007669"/>
    <property type="project" value="TreeGrafter"/>
</dbReference>
<comment type="function">
    <text evidence="3 5">Binds to 23S rRNA. Forms part of two intersubunit bridges in the 70S ribosome.</text>
</comment>
<dbReference type="PROSITE" id="PS00049">
    <property type="entry name" value="RIBOSOMAL_L14"/>
    <property type="match status" value="1"/>
</dbReference>
<dbReference type="PANTHER" id="PTHR11761">
    <property type="entry name" value="50S/60S RIBOSOMAL PROTEIN L14/L23"/>
    <property type="match status" value="1"/>
</dbReference>
<evidence type="ECO:0000256" key="2">
    <source>
        <dbReference type="ARBA" id="ARBA00023274"/>
    </source>
</evidence>